<dbReference type="RefSeq" id="WP_226954732.1">
    <property type="nucleotide sequence ID" value="NZ_JACDXW010000005.1"/>
</dbReference>
<dbReference type="Proteomes" id="UP000776983">
    <property type="component" value="Unassembled WGS sequence"/>
</dbReference>
<evidence type="ECO:0000256" key="1">
    <source>
        <dbReference type="SAM" id="Coils"/>
    </source>
</evidence>
<keyword evidence="1" id="KW-0175">Coiled coil</keyword>
<reference evidence="4 5" key="1">
    <citation type="submission" date="2020-07" db="EMBL/GenBank/DDBJ databases">
        <title>Pusillimonas sp. nov., isolated from poultry manure in Taiwan.</title>
        <authorList>
            <person name="Lin S.-Y."/>
            <person name="Tang Y.-S."/>
            <person name="Young C.-C."/>
        </authorList>
    </citation>
    <scope>NUCLEOTIDE SEQUENCE [LARGE SCALE GENOMIC DNA]</scope>
    <source>
        <strain evidence="4 5">CC-YST705</strain>
    </source>
</reference>
<dbReference type="PROSITE" id="PS51257">
    <property type="entry name" value="PROKAR_LIPOPROTEIN"/>
    <property type="match status" value="1"/>
</dbReference>
<keyword evidence="5" id="KW-1185">Reference proteome</keyword>
<dbReference type="EMBL" id="JACDXW010000005">
    <property type="protein sequence ID" value="MCB5364316.1"/>
    <property type="molecule type" value="Genomic_DNA"/>
</dbReference>
<feature type="coiled-coil region" evidence="1">
    <location>
        <begin position="255"/>
        <end position="296"/>
    </location>
</feature>
<feature type="chain" id="PRO_5045483028" description="Lipoprotein" evidence="3">
    <location>
        <begin position="22"/>
        <end position="495"/>
    </location>
</feature>
<organism evidence="4 5">
    <name type="scientific">Mesopusillimonas faecipullorum</name>
    <dbReference type="NCBI Taxonomy" id="2755040"/>
    <lineage>
        <taxon>Bacteria</taxon>
        <taxon>Pseudomonadati</taxon>
        <taxon>Pseudomonadota</taxon>
        <taxon>Betaproteobacteria</taxon>
        <taxon>Burkholderiales</taxon>
        <taxon>Alcaligenaceae</taxon>
        <taxon>Mesopusillimonas</taxon>
    </lineage>
</organism>
<feature type="signal peptide" evidence="3">
    <location>
        <begin position="1"/>
        <end position="21"/>
    </location>
</feature>
<evidence type="ECO:0008006" key="6">
    <source>
        <dbReference type="Google" id="ProtNLM"/>
    </source>
</evidence>
<gene>
    <name evidence="4" type="ORF">H0484_11215</name>
</gene>
<feature type="region of interest" description="Disordered" evidence="2">
    <location>
        <begin position="465"/>
        <end position="495"/>
    </location>
</feature>
<protein>
    <recommendedName>
        <fullName evidence="6">Lipoprotein</fullName>
    </recommendedName>
</protein>
<accession>A0ABS8CE49</accession>
<evidence type="ECO:0000313" key="4">
    <source>
        <dbReference type="EMBL" id="MCB5364316.1"/>
    </source>
</evidence>
<evidence type="ECO:0000313" key="5">
    <source>
        <dbReference type="Proteomes" id="UP000776983"/>
    </source>
</evidence>
<sequence>MEKWRPTLAASVLALGLTACAPFHSIPPMPANLAEVSAPDQDKADASNRALWGIYADLAGTSRFSPRNGGTRLDWRWIRPGWILEETAYVKGVAEPLNTYILWRGEQAGVLYFQSSGLMGMAWKGTVQRDGSVLFEGAGPMSFPYQAVLAKDGAFEVRAAEIKEGALVSVRELVPADRYEKTSAALSSGGTKAAASAASAPVAAAQSANTAGTPTSGSVASGSSRSGGIVLTAAGLRAGEPKFDAAEQQQRNDALAKADEAASQAEIRLRTAQETLAAAKAESKKTENALKAMNDLQASFKPAPKTSEPGDFWSYCWYSVIQVDGKTSHTFVTNLINERIWTEPWPFLSPSGRRDFENYDGPNTPYRVEKRFEKAMQTSGLLPQHTAYASDCATYISLKSARDSYDGWRHNEPKPIYVVWKSLENEHLQGSMKLPTAEEAARLKQEAKDAEKRLKDAQAALRQEERQAALRKEDAQRARDCAAGQLKACPRGTKN</sequence>
<proteinExistence type="predicted"/>
<keyword evidence="3" id="KW-0732">Signal</keyword>
<comment type="caution">
    <text evidence="4">The sequence shown here is derived from an EMBL/GenBank/DDBJ whole genome shotgun (WGS) entry which is preliminary data.</text>
</comment>
<evidence type="ECO:0000256" key="3">
    <source>
        <dbReference type="SAM" id="SignalP"/>
    </source>
</evidence>
<evidence type="ECO:0000256" key="2">
    <source>
        <dbReference type="SAM" id="MobiDB-lite"/>
    </source>
</evidence>
<name>A0ABS8CE49_9BURK</name>
<feature type="compositionally biased region" description="Basic and acidic residues" evidence="2">
    <location>
        <begin position="465"/>
        <end position="480"/>
    </location>
</feature>